<keyword evidence="13" id="KW-1185">Reference proteome</keyword>
<keyword evidence="4" id="KW-0808">Transferase</keyword>
<dbReference type="Gene3D" id="3.30.565.10">
    <property type="entry name" value="Histidine kinase-like ATPase, C-terminal domain"/>
    <property type="match status" value="1"/>
</dbReference>
<dbReference type="InterPro" id="IPR003594">
    <property type="entry name" value="HATPase_dom"/>
</dbReference>
<keyword evidence="6" id="KW-0418">Kinase</keyword>
<evidence type="ECO:0000313" key="13">
    <source>
        <dbReference type="Proteomes" id="UP001501004"/>
    </source>
</evidence>
<dbReference type="Pfam" id="PF02518">
    <property type="entry name" value="HATPase_c"/>
    <property type="match status" value="1"/>
</dbReference>
<dbReference type="Gene3D" id="1.20.5.1930">
    <property type="match status" value="1"/>
</dbReference>
<dbReference type="InterPro" id="IPR011712">
    <property type="entry name" value="Sig_transdc_His_kin_sub3_dim/P"/>
</dbReference>
<dbReference type="InterPro" id="IPR050482">
    <property type="entry name" value="Sensor_HK_TwoCompSys"/>
</dbReference>
<feature type="domain" description="Signal transduction histidine kinase subgroup 3 dimerisation and phosphoacceptor" evidence="11">
    <location>
        <begin position="68"/>
        <end position="132"/>
    </location>
</feature>
<dbReference type="PANTHER" id="PTHR24421:SF10">
    <property type="entry name" value="NITRATE_NITRITE SENSOR PROTEIN NARQ"/>
    <property type="match status" value="1"/>
</dbReference>
<feature type="transmembrane region" description="Helical" evidence="9">
    <location>
        <begin position="12"/>
        <end position="35"/>
    </location>
</feature>
<keyword evidence="9" id="KW-0472">Membrane</keyword>
<dbReference type="InterPro" id="IPR036890">
    <property type="entry name" value="HATPase_C_sf"/>
</dbReference>
<name>A0ABP7FMC1_9MICO</name>
<evidence type="ECO:0000256" key="4">
    <source>
        <dbReference type="ARBA" id="ARBA00022679"/>
    </source>
</evidence>
<sequence>MIEWLQDNAFIVAQVATVAAVVLLVLAIVFLGLWLGARRRFRRQSALLVHAERDAIDLELAVREHLGRLRIVRELGDVAVHSVSAIVTQADGARYASASDASAAVRAAITMGDTARKTLADLRRILTVVREGEADATPQPRLRSASDLFKVMRDAGLSVEFDETGTSFPLQKGAELAVYRILQESLSNALKYGGEGTQVRVSFTWRDESLQVLVDDDGVRASARRDGLDPNEVARERAYSIDEDLGALTEVVTGPGIAEMRERTELFGGVFNAYSVPGVGFSVSAVFPALRYDNGVHGVNLGDRRGEE</sequence>
<evidence type="ECO:0000256" key="1">
    <source>
        <dbReference type="ARBA" id="ARBA00000085"/>
    </source>
</evidence>
<keyword evidence="3" id="KW-0597">Phosphoprotein</keyword>
<evidence type="ECO:0000256" key="6">
    <source>
        <dbReference type="ARBA" id="ARBA00022777"/>
    </source>
</evidence>
<evidence type="ECO:0000256" key="9">
    <source>
        <dbReference type="SAM" id="Phobius"/>
    </source>
</evidence>
<dbReference type="CDD" id="cd16917">
    <property type="entry name" value="HATPase_UhpB-NarQ-NarX-like"/>
    <property type="match status" value="1"/>
</dbReference>
<dbReference type="SUPFAM" id="SSF55874">
    <property type="entry name" value="ATPase domain of HSP90 chaperone/DNA topoisomerase II/histidine kinase"/>
    <property type="match status" value="1"/>
</dbReference>
<keyword evidence="7" id="KW-0067">ATP-binding</keyword>
<keyword evidence="5" id="KW-0547">Nucleotide-binding</keyword>
<accession>A0ABP7FMC1</accession>
<dbReference type="PANTHER" id="PTHR24421">
    <property type="entry name" value="NITRATE/NITRITE SENSOR PROTEIN NARX-RELATED"/>
    <property type="match status" value="1"/>
</dbReference>
<keyword evidence="9" id="KW-1133">Transmembrane helix</keyword>
<evidence type="ECO:0000259" key="10">
    <source>
        <dbReference type="Pfam" id="PF02518"/>
    </source>
</evidence>
<comment type="caution">
    <text evidence="12">The sequence shown here is derived from an EMBL/GenBank/DDBJ whole genome shotgun (WGS) entry which is preliminary data.</text>
</comment>
<evidence type="ECO:0000256" key="8">
    <source>
        <dbReference type="ARBA" id="ARBA00023012"/>
    </source>
</evidence>
<evidence type="ECO:0000256" key="7">
    <source>
        <dbReference type="ARBA" id="ARBA00022840"/>
    </source>
</evidence>
<evidence type="ECO:0000256" key="2">
    <source>
        <dbReference type="ARBA" id="ARBA00012438"/>
    </source>
</evidence>
<dbReference type="Proteomes" id="UP001501004">
    <property type="component" value="Unassembled WGS sequence"/>
</dbReference>
<dbReference type="EC" id="2.7.13.3" evidence="2"/>
<gene>
    <name evidence="12" type="ORF">GCM10022239_17880</name>
</gene>
<comment type="catalytic activity">
    <reaction evidence="1">
        <text>ATP + protein L-histidine = ADP + protein N-phospho-L-histidine.</text>
        <dbReference type="EC" id="2.7.13.3"/>
    </reaction>
</comment>
<dbReference type="RefSeq" id="WP_344755850.1">
    <property type="nucleotide sequence ID" value="NZ_BAABAE010000003.1"/>
</dbReference>
<dbReference type="EMBL" id="BAABAE010000003">
    <property type="protein sequence ID" value="GAA3742794.1"/>
    <property type="molecule type" value="Genomic_DNA"/>
</dbReference>
<reference evidence="13" key="1">
    <citation type="journal article" date="2019" name="Int. J. Syst. Evol. Microbiol.">
        <title>The Global Catalogue of Microorganisms (GCM) 10K type strain sequencing project: providing services to taxonomists for standard genome sequencing and annotation.</title>
        <authorList>
            <consortium name="The Broad Institute Genomics Platform"/>
            <consortium name="The Broad Institute Genome Sequencing Center for Infectious Disease"/>
            <person name="Wu L."/>
            <person name="Ma J."/>
        </authorList>
    </citation>
    <scope>NUCLEOTIDE SEQUENCE [LARGE SCALE GENOMIC DNA]</scope>
    <source>
        <strain evidence="13">JCM 16949</strain>
    </source>
</reference>
<proteinExistence type="predicted"/>
<organism evidence="12 13">
    <name type="scientific">Leifsonella bigeumensis</name>
    <dbReference type="NCBI Taxonomy" id="433643"/>
    <lineage>
        <taxon>Bacteria</taxon>
        <taxon>Bacillati</taxon>
        <taxon>Actinomycetota</taxon>
        <taxon>Actinomycetes</taxon>
        <taxon>Micrococcales</taxon>
        <taxon>Microbacteriaceae</taxon>
        <taxon>Leifsonella</taxon>
    </lineage>
</organism>
<feature type="domain" description="Histidine kinase/HSP90-like ATPase" evidence="10">
    <location>
        <begin position="175"/>
        <end position="289"/>
    </location>
</feature>
<keyword evidence="9" id="KW-0812">Transmembrane</keyword>
<evidence type="ECO:0000256" key="5">
    <source>
        <dbReference type="ARBA" id="ARBA00022741"/>
    </source>
</evidence>
<keyword evidence="8" id="KW-0902">Two-component regulatory system</keyword>
<evidence type="ECO:0000313" key="12">
    <source>
        <dbReference type="EMBL" id="GAA3742794.1"/>
    </source>
</evidence>
<dbReference type="Pfam" id="PF07730">
    <property type="entry name" value="HisKA_3"/>
    <property type="match status" value="1"/>
</dbReference>
<evidence type="ECO:0000259" key="11">
    <source>
        <dbReference type="Pfam" id="PF07730"/>
    </source>
</evidence>
<protein>
    <recommendedName>
        <fullName evidence="2">histidine kinase</fullName>
        <ecNumber evidence="2">2.7.13.3</ecNumber>
    </recommendedName>
</protein>
<evidence type="ECO:0000256" key="3">
    <source>
        <dbReference type="ARBA" id="ARBA00022553"/>
    </source>
</evidence>